<evidence type="ECO:0000313" key="4">
    <source>
        <dbReference type="Proteomes" id="UP000243105"/>
    </source>
</evidence>
<evidence type="ECO:0000256" key="1">
    <source>
        <dbReference type="SAM" id="Phobius"/>
    </source>
</evidence>
<feature type="transmembrane region" description="Helical" evidence="1">
    <location>
        <begin position="42"/>
        <end position="61"/>
    </location>
</feature>
<evidence type="ECO:0000259" key="2">
    <source>
        <dbReference type="Pfam" id="PF09990"/>
    </source>
</evidence>
<dbReference type="InterPro" id="IPR019251">
    <property type="entry name" value="DUF2231_TM"/>
</dbReference>
<keyword evidence="1" id="KW-0472">Membrane</keyword>
<feature type="transmembrane region" description="Helical" evidence="1">
    <location>
        <begin position="112"/>
        <end position="130"/>
    </location>
</feature>
<accession>A0A916LIV2</accession>
<dbReference type="Pfam" id="PF09990">
    <property type="entry name" value="DUF2231"/>
    <property type="match status" value="1"/>
</dbReference>
<dbReference type="Proteomes" id="UP000243105">
    <property type="component" value="Unassembled WGS sequence"/>
</dbReference>
<sequence length="148" mass="17007">MSNKSNKFMPLHPVFVHFPVGLFIIAFVFEIVNFFSKGKFRNLPFALLSISLLFSIISVQTGNTEASNLNLTQEYARVLSLHQESATLFLFISVAIFMLKLYIFFKFKNSSFPIFLILLLLYLFGSALIYRTVYFGMKLVFEYGVGLK</sequence>
<reference evidence="3 4" key="1">
    <citation type="submission" date="2015-11" db="EMBL/GenBank/DDBJ databases">
        <authorList>
            <person name="Varghese N."/>
        </authorList>
    </citation>
    <scope>NUCLEOTIDE SEQUENCE [LARGE SCALE GENOMIC DNA]</scope>
    <source>
        <strain evidence="3 4">JGI-25</strain>
    </source>
</reference>
<gene>
    <name evidence="3" type="ORF">JGI25_00043</name>
</gene>
<dbReference type="AlphaFoldDB" id="A0A916LIV2"/>
<dbReference type="EMBL" id="CZVV01000002">
    <property type="protein sequence ID" value="CUS96076.1"/>
    <property type="molecule type" value="Genomic_DNA"/>
</dbReference>
<comment type="caution">
    <text evidence="3">The sequence shown here is derived from an EMBL/GenBank/DDBJ whole genome shotgun (WGS) entry which is preliminary data.</text>
</comment>
<feature type="domain" description="DUF2231" evidence="2">
    <location>
        <begin position="9"/>
        <end position="147"/>
    </location>
</feature>
<name>A0A916LIV2_KRYT1</name>
<proteinExistence type="predicted"/>
<keyword evidence="1" id="KW-1133">Transmembrane helix</keyword>
<protein>
    <submittedName>
        <fullName evidence="3">Uncharacterized membrane protein</fullName>
    </submittedName>
</protein>
<feature type="transmembrane region" description="Helical" evidence="1">
    <location>
        <begin position="86"/>
        <end position="105"/>
    </location>
</feature>
<organism evidence="3 4">
    <name type="scientific">Kryptobacter tengchongensis</name>
    <dbReference type="NCBI Taxonomy" id="1643429"/>
    <lineage>
        <taxon>Bacteria</taxon>
        <taxon>Pseudomonadati</taxon>
        <taxon>Candidatus Kryptoniota</taxon>
        <taxon>Candidatus Kryptobacter</taxon>
    </lineage>
</organism>
<evidence type="ECO:0000313" key="3">
    <source>
        <dbReference type="EMBL" id="CUS96076.1"/>
    </source>
</evidence>
<dbReference type="RefSeq" id="WP_143713494.1">
    <property type="nucleotide sequence ID" value="NZ_CZVV01000002.1"/>
</dbReference>
<keyword evidence="1" id="KW-0812">Transmembrane</keyword>
<feature type="transmembrane region" description="Helical" evidence="1">
    <location>
        <begin position="14"/>
        <end position="35"/>
    </location>
</feature>